<sequence>MNETDDSGTRSLLLEDLGLLEAETFEVRDHSDVAEELAGTCSCTSTTSSCSSSSGTSCCD</sequence>
<dbReference type="NCBIfam" id="NF033400">
    <property type="entry name" value="thiazolyl_B"/>
    <property type="match status" value="1"/>
</dbReference>
<organism evidence="1 2">
    <name type="scientific">Actinomadura rudentiformis</name>
    <dbReference type="NCBI Taxonomy" id="359158"/>
    <lineage>
        <taxon>Bacteria</taxon>
        <taxon>Bacillati</taxon>
        <taxon>Actinomycetota</taxon>
        <taxon>Actinomycetes</taxon>
        <taxon>Streptosporangiales</taxon>
        <taxon>Thermomonosporaceae</taxon>
        <taxon>Actinomadura</taxon>
    </lineage>
</organism>
<proteinExistence type="predicted"/>
<keyword evidence="2" id="KW-1185">Reference proteome</keyword>
<protein>
    <submittedName>
        <fullName evidence="1">Thiazolylpeptide-type bacteriocin</fullName>
    </submittedName>
</protein>
<evidence type="ECO:0000313" key="1">
    <source>
        <dbReference type="EMBL" id="KAB2339986.1"/>
    </source>
</evidence>
<gene>
    <name evidence="1" type="ORF">F8566_46415</name>
</gene>
<dbReference type="AlphaFoldDB" id="A0A6H9YL32"/>
<name>A0A6H9YL32_9ACTN</name>
<dbReference type="RefSeq" id="WP_151570273.1">
    <property type="nucleotide sequence ID" value="NZ_WBMT01000032.1"/>
</dbReference>
<comment type="caution">
    <text evidence="1">The sequence shown here is derived from an EMBL/GenBank/DDBJ whole genome shotgun (WGS) entry which is preliminary data.</text>
</comment>
<accession>A0A6H9YL32</accession>
<dbReference type="Proteomes" id="UP000468735">
    <property type="component" value="Unassembled WGS sequence"/>
</dbReference>
<dbReference type="EMBL" id="WBMT01000032">
    <property type="protein sequence ID" value="KAB2339986.1"/>
    <property type="molecule type" value="Genomic_DNA"/>
</dbReference>
<evidence type="ECO:0000313" key="2">
    <source>
        <dbReference type="Proteomes" id="UP000468735"/>
    </source>
</evidence>
<reference evidence="1 2" key="1">
    <citation type="submission" date="2019-09" db="EMBL/GenBank/DDBJ databases">
        <title>Actinomadura physcomitrii sp. nov., a novel actinomycete isolated from moss [Physcomitrium sphaericum (Ludw) Fuernr].</title>
        <authorList>
            <person name="Zhuang X."/>
            <person name="Liu C."/>
        </authorList>
    </citation>
    <scope>NUCLEOTIDE SEQUENCE [LARGE SCALE GENOMIC DNA]</scope>
    <source>
        <strain evidence="1 2">HMC1</strain>
    </source>
</reference>